<dbReference type="EMBL" id="JAVHNQ010000018">
    <property type="protein sequence ID" value="KAK6330412.1"/>
    <property type="molecule type" value="Genomic_DNA"/>
</dbReference>
<accession>A0AAV9TXC4</accession>
<keyword evidence="2" id="KW-1185">Reference proteome</keyword>
<evidence type="ECO:0000313" key="1">
    <source>
        <dbReference type="EMBL" id="KAK6330412.1"/>
    </source>
</evidence>
<evidence type="ECO:0000313" key="2">
    <source>
        <dbReference type="Proteomes" id="UP001375240"/>
    </source>
</evidence>
<comment type="caution">
    <text evidence="1">The sequence shown here is derived from an EMBL/GenBank/DDBJ whole genome shotgun (WGS) entry which is preliminary data.</text>
</comment>
<organism evidence="1 2">
    <name type="scientific">Orbilia brochopaga</name>
    <dbReference type="NCBI Taxonomy" id="3140254"/>
    <lineage>
        <taxon>Eukaryota</taxon>
        <taxon>Fungi</taxon>
        <taxon>Dikarya</taxon>
        <taxon>Ascomycota</taxon>
        <taxon>Pezizomycotina</taxon>
        <taxon>Orbiliomycetes</taxon>
        <taxon>Orbiliales</taxon>
        <taxon>Orbiliaceae</taxon>
        <taxon>Orbilia</taxon>
    </lineage>
</organism>
<proteinExistence type="predicted"/>
<sequence>MRTAFQSHTTFHIILYEIHEKQYEKLDGRNKRLTVADKRPFYELLEHWKETLPADVEEGKYFPPSAVFLQ</sequence>
<reference evidence="1 2" key="1">
    <citation type="submission" date="2019-10" db="EMBL/GenBank/DDBJ databases">
        <authorList>
            <person name="Palmer J.M."/>
        </authorList>
    </citation>
    <scope>NUCLEOTIDE SEQUENCE [LARGE SCALE GENOMIC DNA]</scope>
    <source>
        <strain evidence="1 2">TWF696</strain>
    </source>
</reference>
<dbReference type="Proteomes" id="UP001375240">
    <property type="component" value="Unassembled WGS sequence"/>
</dbReference>
<name>A0AAV9TXC4_9PEZI</name>
<dbReference type="AlphaFoldDB" id="A0AAV9TXC4"/>
<protein>
    <submittedName>
        <fullName evidence="1">Uncharacterized protein</fullName>
    </submittedName>
</protein>
<gene>
    <name evidence="1" type="ORF">TWF696_003509</name>
</gene>